<dbReference type="EMBL" id="CM004393">
    <property type="protein sequence ID" value="KAG8650462.1"/>
    <property type="molecule type" value="Genomic_DNA"/>
</dbReference>
<accession>A0ACB7HCH8</accession>
<evidence type="ECO:0000313" key="2">
    <source>
        <dbReference type="Proteomes" id="UP000091857"/>
    </source>
</evidence>
<protein>
    <submittedName>
        <fullName evidence="1">Uncharacterized protein</fullName>
    </submittedName>
</protein>
<keyword evidence="2" id="KW-1185">Reference proteome</keyword>
<sequence>MDIHHLHLQSSKNLSFCIFISLLLLTFFLLKVQSSIETTSFSFNQFSPDMTEINFEGQAYAEETSIQLTNSFNKLSAEDDNNVGRATYYKPIHLWDDKSGNIADFTTYFSFIINSHGNESRGNGFAFFLTNKGSKLPPLSGEGRLGLLSYNSVTPPFVAVEFDTRNSFWDPVDGDEHIGIDLNSLSSIVLTKWTKNDIVNGGIIQAWIEYNSTSKNLSVHVINGYEKTYMRNYSYNLDCLVDFRKYLTDEWVTVGFSASTAIYKFEEHEILEWNFNSTLQLDENFTNHTGTGGAMSPIARISTKGKNKGWILVVLGSIGALVLVSSVLGLLWCGHRKKRRSRRTEDDEPGKANDDFEREDRPRSFSYEELVTATNNFASERLLGKGGFGRVYIGMLSENSCVAVKKIITSDSHQGFKAYVSEVKAISRSRHRNLVQLIGWCRNKQELFIVYEFMPNKSLDFHLFNKTGLLTWERRNSIALGLASALLYLQEECEQCVLHRDIKSSNVLLDSNFNAKLGDFGLATFVEHGQGSDTTRLIGTDGYVAPEYLLTSTATKESDVYSFGVVALEIASGRPASKAVINENGERCQGKLVAWVWEQYRRGNIFAAADPQLHQNYDREEMERLIVLGLACAHPNHSLRPSIREALDILNAKAPLPKLPLDMPIATYQLNMNAISESSSIDAGVSETKFSGSSVNS</sequence>
<proteinExistence type="predicted"/>
<name>A0ACB7HCH8_MANES</name>
<evidence type="ECO:0000313" key="1">
    <source>
        <dbReference type="EMBL" id="KAG8650462.1"/>
    </source>
</evidence>
<organism evidence="1 2">
    <name type="scientific">Manihot esculenta</name>
    <name type="common">Cassava</name>
    <name type="synonym">Jatropha manihot</name>
    <dbReference type="NCBI Taxonomy" id="3983"/>
    <lineage>
        <taxon>Eukaryota</taxon>
        <taxon>Viridiplantae</taxon>
        <taxon>Streptophyta</taxon>
        <taxon>Embryophyta</taxon>
        <taxon>Tracheophyta</taxon>
        <taxon>Spermatophyta</taxon>
        <taxon>Magnoliopsida</taxon>
        <taxon>eudicotyledons</taxon>
        <taxon>Gunneridae</taxon>
        <taxon>Pentapetalae</taxon>
        <taxon>rosids</taxon>
        <taxon>fabids</taxon>
        <taxon>Malpighiales</taxon>
        <taxon>Euphorbiaceae</taxon>
        <taxon>Crotonoideae</taxon>
        <taxon>Manihoteae</taxon>
        <taxon>Manihot</taxon>
    </lineage>
</organism>
<gene>
    <name evidence="1" type="ORF">MANES_07G043600v8</name>
</gene>
<reference evidence="2" key="1">
    <citation type="journal article" date="2016" name="Nat. Biotechnol.">
        <title>Sequencing wild and cultivated cassava and related species reveals extensive interspecific hybridization and genetic diversity.</title>
        <authorList>
            <person name="Bredeson J.V."/>
            <person name="Lyons J.B."/>
            <person name="Prochnik S.E."/>
            <person name="Wu G.A."/>
            <person name="Ha C.M."/>
            <person name="Edsinger-Gonzales E."/>
            <person name="Grimwood J."/>
            <person name="Schmutz J."/>
            <person name="Rabbi I.Y."/>
            <person name="Egesi C."/>
            <person name="Nauluvula P."/>
            <person name="Lebot V."/>
            <person name="Ndunguru J."/>
            <person name="Mkamilo G."/>
            <person name="Bart R.S."/>
            <person name="Setter T.L."/>
            <person name="Gleadow R.M."/>
            <person name="Kulakow P."/>
            <person name="Ferguson M.E."/>
            <person name="Rounsley S."/>
            <person name="Rokhsar D.S."/>
        </authorList>
    </citation>
    <scope>NUCLEOTIDE SEQUENCE [LARGE SCALE GENOMIC DNA]</scope>
    <source>
        <strain evidence="2">cv. AM560-2</strain>
    </source>
</reference>
<comment type="caution">
    <text evidence="1">The sequence shown here is derived from an EMBL/GenBank/DDBJ whole genome shotgun (WGS) entry which is preliminary data.</text>
</comment>
<dbReference type="Proteomes" id="UP000091857">
    <property type="component" value="Chromosome 7"/>
</dbReference>